<evidence type="ECO:0000313" key="13">
    <source>
        <dbReference type="EMBL" id="PZA11802.1"/>
    </source>
</evidence>
<dbReference type="SUPFAM" id="SSF55874">
    <property type="entry name" value="ATPase domain of HSP90 chaperone/DNA topoisomerase II/histidine kinase"/>
    <property type="match status" value="1"/>
</dbReference>
<evidence type="ECO:0000256" key="9">
    <source>
        <dbReference type="ARBA" id="ARBA00023012"/>
    </source>
</evidence>
<feature type="domain" description="Histidine kinase" evidence="12">
    <location>
        <begin position="253"/>
        <end position="451"/>
    </location>
</feature>
<keyword evidence="8 11" id="KW-1133">Transmembrane helix</keyword>
<evidence type="ECO:0000259" key="12">
    <source>
        <dbReference type="PROSITE" id="PS50109"/>
    </source>
</evidence>
<dbReference type="Pfam" id="PF00512">
    <property type="entry name" value="HisKA"/>
    <property type="match status" value="1"/>
</dbReference>
<dbReference type="Pfam" id="PF02518">
    <property type="entry name" value="HATPase_c"/>
    <property type="match status" value="1"/>
</dbReference>
<dbReference type="CDD" id="cd00075">
    <property type="entry name" value="HATPase"/>
    <property type="match status" value="1"/>
</dbReference>
<dbReference type="SMART" id="SM00387">
    <property type="entry name" value="HATPase_c"/>
    <property type="match status" value="1"/>
</dbReference>
<proteinExistence type="predicted"/>
<dbReference type="EC" id="2.7.13.3" evidence="3"/>
<dbReference type="Gene3D" id="3.30.565.10">
    <property type="entry name" value="Histidine kinase-like ATPase, C-terminal domain"/>
    <property type="match status" value="1"/>
</dbReference>
<evidence type="ECO:0000256" key="3">
    <source>
        <dbReference type="ARBA" id="ARBA00012438"/>
    </source>
</evidence>
<dbReference type="InterPro" id="IPR050428">
    <property type="entry name" value="TCS_sensor_his_kinase"/>
</dbReference>
<evidence type="ECO:0000256" key="8">
    <source>
        <dbReference type="ARBA" id="ARBA00022989"/>
    </source>
</evidence>
<dbReference type="InterPro" id="IPR003594">
    <property type="entry name" value="HATPase_dom"/>
</dbReference>
<dbReference type="SMART" id="SM00388">
    <property type="entry name" value="HisKA"/>
    <property type="match status" value="1"/>
</dbReference>
<dbReference type="RefSeq" id="WP_110786199.1">
    <property type="nucleotide sequence ID" value="NZ_QKQS01000016.1"/>
</dbReference>
<dbReference type="InterPro" id="IPR005467">
    <property type="entry name" value="His_kinase_dom"/>
</dbReference>
<dbReference type="InterPro" id="IPR036890">
    <property type="entry name" value="HATPase_C_sf"/>
</dbReference>
<organism evidence="13 14">
    <name type="scientific">Rhodopseudomonas palustris</name>
    <dbReference type="NCBI Taxonomy" id="1076"/>
    <lineage>
        <taxon>Bacteria</taxon>
        <taxon>Pseudomonadati</taxon>
        <taxon>Pseudomonadota</taxon>
        <taxon>Alphaproteobacteria</taxon>
        <taxon>Hyphomicrobiales</taxon>
        <taxon>Nitrobacteraceae</taxon>
        <taxon>Rhodopseudomonas</taxon>
    </lineage>
</organism>
<keyword evidence="5" id="KW-0808">Transferase</keyword>
<dbReference type="GO" id="GO:0000155">
    <property type="term" value="F:phosphorelay sensor kinase activity"/>
    <property type="evidence" value="ECO:0007669"/>
    <property type="project" value="InterPro"/>
</dbReference>
<keyword evidence="6 11" id="KW-0812">Transmembrane</keyword>
<evidence type="ECO:0000313" key="14">
    <source>
        <dbReference type="Proteomes" id="UP000248134"/>
    </source>
</evidence>
<dbReference type="EMBL" id="QKQS01000016">
    <property type="protein sequence ID" value="PZA11802.1"/>
    <property type="molecule type" value="Genomic_DNA"/>
</dbReference>
<name>A0A323UFU9_RHOPL</name>
<evidence type="ECO:0000256" key="1">
    <source>
        <dbReference type="ARBA" id="ARBA00000085"/>
    </source>
</evidence>
<evidence type="ECO:0000256" key="4">
    <source>
        <dbReference type="ARBA" id="ARBA00022553"/>
    </source>
</evidence>
<dbReference type="OrthoDB" id="9809329at2"/>
<protein>
    <recommendedName>
        <fullName evidence="3">histidine kinase</fullName>
        <ecNumber evidence="3">2.7.13.3</ecNumber>
    </recommendedName>
</protein>
<feature type="transmembrane region" description="Helical" evidence="11">
    <location>
        <begin position="12"/>
        <end position="38"/>
    </location>
</feature>
<dbReference type="InterPro" id="IPR004358">
    <property type="entry name" value="Sig_transdc_His_kin-like_C"/>
</dbReference>
<evidence type="ECO:0000256" key="6">
    <source>
        <dbReference type="ARBA" id="ARBA00022692"/>
    </source>
</evidence>
<keyword evidence="10 11" id="KW-0472">Membrane</keyword>
<comment type="caution">
    <text evidence="13">The sequence shown here is derived from an EMBL/GenBank/DDBJ whole genome shotgun (WGS) entry which is preliminary data.</text>
</comment>
<gene>
    <name evidence="13" type="ORF">DNX69_11885</name>
</gene>
<reference evidence="13 14" key="1">
    <citation type="submission" date="2018-06" db="EMBL/GenBank/DDBJ databases">
        <title>Draft Whole-Genome Sequence of the purple photosynthetic bacterium Rhodospeudomonas palustris XCP.</title>
        <authorList>
            <person name="Rayyan A."/>
            <person name="Meyer T.E."/>
            <person name="Kyndt J.A."/>
        </authorList>
    </citation>
    <scope>NUCLEOTIDE SEQUENCE [LARGE SCALE GENOMIC DNA]</scope>
    <source>
        <strain evidence="13 14">XCP</strain>
    </source>
</reference>
<evidence type="ECO:0000256" key="11">
    <source>
        <dbReference type="SAM" id="Phobius"/>
    </source>
</evidence>
<evidence type="ECO:0000256" key="10">
    <source>
        <dbReference type="ARBA" id="ARBA00023136"/>
    </source>
</evidence>
<sequence length="454" mass="48877">MTTRPRTSLRWLLVRRLVALQAMVLAILTVAWIGTLWAGGFVVPPEPEDQTIDAIRDAVARDESGGLTLRQTPMLARQFAAMPELWFLVRDKSGHSISRGEVPAEFARIGDALDAVGQARLGWTIGDAPRGGARMRWIDAPGGPLQILAGAGGTVPWHRFAGVVAALMASIILPVTVVMALATLIATPMVVRRSLAGLATAAAEAEAIDIDRRGTQLPLDLVPSEIVPLVRAVNDALRRLDEGLERRELFLANAAHEVRTPIAILQTRIESLDLGPQTARLLEDMKRLSTLADQLLDVERLGQTAAPWGAVDLVDIARRTTADLAPLAIAAGYEIGFENTVDVLTMPGDEGALERAIANLIQNAIQYGGRRGRILVRVSASELCVTDEGPGVPIGDRERVFEPFYRVSPGTRGAGLGLNLVREIARLHGGRVEIKDSPTGAHVAIMFGARSRLR</sequence>
<comment type="subcellular location">
    <subcellularLocation>
        <location evidence="2">Membrane</location>
        <topology evidence="2">Multi-pass membrane protein</topology>
    </subcellularLocation>
</comment>
<accession>A0A323UFU9</accession>
<evidence type="ECO:0000256" key="7">
    <source>
        <dbReference type="ARBA" id="ARBA00022777"/>
    </source>
</evidence>
<dbReference type="Gene3D" id="1.10.287.130">
    <property type="match status" value="1"/>
</dbReference>
<dbReference type="GO" id="GO:0005886">
    <property type="term" value="C:plasma membrane"/>
    <property type="evidence" value="ECO:0007669"/>
    <property type="project" value="TreeGrafter"/>
</dbReference>
<keyword evidence="7 13" id="KW-0418">Kinase</keyword>
<comment type="catalytic activity">
    <reaction evidence="1">
        <text>ATP + protein L-histidine = ADP + protein N-phospho-L-histidine.</text>
        <dbReference type="EC" id="2.7.13.3"/>
    </reaction>
</comment>
<dbReference type="SUPFAM" id="SSF47384">
    <property type="entry name" value="Homodimeric domain of signal transducing histidine kinase"/>
    <property type="match status" value="1"/>
</dbReference>
<evidence type="ECO:0000256" key="5">
    <source>
        <dbReference type="ARBA" id="ARBA00022679"/>
    </source>
</evidence>
<dbReference type="PROSITE" id="PS50109">
    <property type="entry name" value="HIS_KIN"/>
    <property type="match status" value="1"/>
</dbReference>
<dbReference type="PANTHER" id="PTHR45436:SF15">
    <property type="entry name" value="SENSOR HISTIDINE KINASE CUSS"/>
    <property type="match status" value="1"/>
</dbReference>
<dbReference type="Proteomes" id="UP000248134">
    <property type="component" value="Unassembled WGS sequence"/>
</dbReference>
<evidence type="ECO:0000256" key="2">
    <source>
        <dbReference type="ARBA" id="ARBA00004141"/>
    </source>
</evidence>
<keyword evidence="9" id="KW-0902">Two-component regulatory system</keyword>
<feature type="transmembrane region" description="Helical" evidence="11">
    <location>
        <begin position="160"/>
        <end position="185"/>
    </location>
</feature>
<dbReference type="PRINTS" id="PR00344">
    <property type="entry name" value="BCTRLSENSOR"/>
</dbReference>
<dbReference type="PANTHER" id="PTHR45436">
    <property type="entry name" value="SENSOR HISTIDINE KINASE YKOH"/>
    <property type="match status" value="1"/>
</dbReference>
<dbReference type="AlphaFoldDB" id="A0A323UFU9"/>
<keyword evidence="4" id="KW-0597">Phosphoprotein</keyword>
<dbReference type="InterPro" id="IPR003661">
    <property type="entry name" value="HisK_dim/P_dom"/>
</dbReference>
<dbReference type="InterPro" id="IPR036097">
    <property type="entry name" value="HisK_dim/P_sf"/>
</dbReference>
<dbReference type="CDD" id="cd00082">
    <property type="entry name" value="HisKA"/>
    <property type="match status" value="1"/>
</dbReference>